<evidence type="ECO:0000313" key="2">
    <source>
        <dbReference type="EMBL" id="GIY22824.1"/>
    </source>
</evidence>
<gene>
    <name evidence="2" type="ORF">CEXT_544431</name>
</gene>
<evidence type="ECO:0000256" key="1">
    <source>
        <dbReference type="SAM" id="Phobius"/>
    </source>
</evidence>
<proteinExistence type="predicted"/>
<keyword evidence="3" id="KW-1185">Reference proteome</keyword>
<keyword evidence="1" id="KW-0812">Transmembrane</keyword>
<protein>
    <submittedName>
        <fullName evidence="2">Uncharacterized protein</fullName>
    </submittedName>
</protein>
<feature type="transmembrane region" description="Helical" evidence="1">
    <location>
        <begin position="21"/>
        <end position="42"/>
    </location>
</feature>
<reference evidence="2 3" key="1">
    <citation type="submission" date="2021-06" db="EMBL/GenBank/DDBJ databases">
        <title>Caerostris extrusa draft genome.</title>
        <authorList>
            <person name="Kono N."/>
            <person name="Arakawa K."/>
        </authorList>
    </citation>
    <scope>NUCLEOTIDE SEQUENCE [LARGE SCALE GENOMIC DNA]</scope>
</reference>
<evidence type="ECO:0000313" key="3">
    <source>
        <dbReference type="Proteomes" id="UP001054945"/>
    </source>
</evidence>
<organism evidence="2 3">
    <name type="scientific">Caerostris extrusa</name>
    <name type="common">Bark spider</name>
    <name type="synonym">Caerostris bankana</name>
    <dbReference type="NCBI Taxonomy" id="172846"/>
    <lineage>
        <taxon>Eukaryota</taxon>
        <taxon>Metazoa</taxon>
        <taxon>Ecdysozoa</taxon>
        <taxon>Arthropoda</taxon>
        <taxon>Chelicerata</taxon>
        <taxon>Arachnida</taxon>
        <taxon>Araneae</taxon>
        <taxon>Araneomorphae</taxon>
        <taxon>Entelegynae</taxon>
        <taxon>Araneoidea</taxon>
        <taxon>Araneidae</taxon>
        <taxon>Caerostris</taxon>
    </lineage>
</organism>
<comment type="caution">
    <text evidence="2">The sequence shown here is derived from an EMBL/GenBank/DDBJ whole genome shotgun (WGS) entry which is preliminary data.</text>
</comment>
<name>A0AAV4RQ62_CAEEX</name>
<dbReference type="EMBL" id="BPLR01008202">
    <property type="protein sequence ID" value="GIY22824.1"/>
    <property type="molecule type" value="Genomic_DNA"/>
</dbReference>
<dbReference type="AlphaFoldDB" id="A0AAV4RQ62"/>
<keyword evidence="1" id="KW-0472">Membrane</keyword>
<keyword evidence="1" id="KW-1133">Transmembrane helix</keyword>
<dbReference type="Proteomes" id="UP001054945">
    <property type="component" value="Unassembled WGS sequence"/>
</dbReference>
<sequence>MTRHATRRSATAKDRTKQLPFVCRAFSLVIATITVILPMIVINISSERTVERTAVDIISCDASSEWLPSVPFKSNSASNVRLS</sequence>
<accession>A0AAV4RQ62</accession>